<evidence type="ECO:0000256" key="3">
    <source>
        <dbReference type="ARBA" id="ARBA00022723"/>
    </source>
</evidence>
<dbReference type="GO" id="GO:0046872">
    <property type="term" value="F:metal ion binding"/>
    <property type="evidence" value="ECO:0007669"/>
    <property type="project" value="UniProtKB-KW"/>
</dbReference>
<gene>
    <name evidence="8" type="primary">nudL</name>
    <name evidence="8" type="ORF">RN50_02003</name>
</gene>
<dbReference type="PANTHER" id="PTHR12992:SF11">
    <property type="entry name" value="MITOCHONDRIAL COENZYME A DIPHOSPHATASE NUDT8"/>
    <property type="match status" value="1"/>
</dbReference>
<evidence type="ECO:0000256" key="1">
    <source>
        <dbReference type="ARBA" id="ARBA00001936"/>
    </source>
</evidence>
<comment type="cofactor">
    <cofactor evidence="1">
        <name>Mn(2+)</name>
        <dbReference type="ChEBI" id="CHEBI:29035"/>
    </cofactor>
</comment>
<proteinExistence type="predicted"/>
<reference evidence="8 9" key="1">
    <citation type="submission" date="2015-02" db="EMBL/GenBank/DDBJ databases">
        <title>Draft genome sequences of ten Microbacterium spp. with emphasis on heavy metal contaminated environments.</title>
        <authorList>
            <person name="Corretto E."/>
        </authorList>
    </citation>
    <scope>NUCLEOTIDE SEQUENCE [LARGE SCALE GENOMIC DNA]</scope>
    <source>
        <strain evidence="8 9">DSM 12966</strain>
    </source>
</reference>
<evidence type="ECO:0000313" key="8">
    <source>
        <dbReference type="EMBL" id="KJL20159.1"/>
    </source>
</evidence>
<dbReference type="AlphaFoldDB" id="A0A0F0KI88"/>
<dbReference type="PROSITE" id="PS51462">
    <property type="entry name" value="NUDIX"/>
    <property type="match status" value="1"/>
</dbReference>
<evidence type="ECO:0000256" key="6">
    <source>
        <dbReference type="ARBA" id="ARBA00023211"/>
    </source>
</evidence>
<evidence type="ECO:0000259" key="7">
    <source>
        <dbReference type="PROSITE" id="PS51462"/>
    </source>
</evidence>
<keyword evidence="3" id="KW-0479">Metal-binding</keyword>
<sequence>MMSIFLGGMRPGYAALRTNERSIEPFDAPTAVAGTHGNMLEAMSETPDPLPGARAELLAAARRADAWARPFPPVVGPAHPASVLVLFGRLDSIPAQTDELTVAADLDVLLQRRAATLSSHPGQVSFPGGRREEQDADAVATALREAEEETGLDPAGVDVLATLTELPLAASNHVVTPVLAWWRSPSRVAAVDHAETVDVFRVPVAQLLDPETRFTSTLHRLGRTWKGPAFDVDGTIVWGFTAMVLDALFDATGWTREWDRSLERPIDL</sequence>
<evidence type="ECO:0000256" key="2">
    <source>
        <dbReference type="ARBA" id="ARBA00001946"/>
    </source>
</evidence>
<dbReference type="Proteomes" id="UP000033572">
    <property type="component" value="Unassembled WGS sequence"/>
</dbReference>
<dbReference type="Gene3D" id="3.90.79.10">
    <property type="entry name" value="Nucleoside Triphosphate Pyrophosphohydrolase"/>
    <property type="match status" value="1"/>
</dbReference>
<dbReference type="PATRIC" id="fig|104336.4.peg.2041"/>
<comment type="cofactor">
    <cofactor evidence="2">
        <name>Mg(2+)</name>
        <dbReference type="ChEBI" id="CHEBI:18420"/>
    </cofactor>
</comment>
<evidence type="ECO:0000256" key="5">
    <source>
        <dbReference type="ARBA" id="ARBA00022842"/>
    </source>
</evidence>
<keyword evidence="6" id="KW-0464">Manganese</keyword>
<keyword evidence="4 8" id="KW-0378">Hydrolase</keyword>
<dbReference type="InterPro" id="IPR000086">
    <property type="entry name" value="NUDIX_hydrolase_dom"/>
</dbReference>
<organism evidence="8 9">
    <name type="scientific">Microbacterium foliorum</name>
    <dbReference type="NCBI Taxonomy" id="104336"/>
    <lineage>
        <taxon>Bacteria</taxon>
        <taxon>Bacillati</taxon>
        <taxon>Actinomycetota</taxon>
        <taxon>Actinomycetes</taxon>
        <taxon>Micrococcales</taxon>
        <taxon>Microbacteriaceae</taxon>
        <taxon>Microbacterium</taxon>
    </lineage>
</organism>
<dbReference type="EMBL" id="JYIU01000043">
    <property type="protein sequence ID" value="KJL20159.1"/>
    <property type="molecule type" value="Genomic_DNA"/>
</dbReference>
<evidence type="ECO:0000256" key="4">
    <source>
        <dbReference type="ARBA" id="ARBA00022801"/>
    </source>
</evidence>
<dbReference type="SUPFAM" id="SSF55811">
    <property type="entry name" value="Nudix"/>
    <property type="match status" value="1"/>
</dbReference>
<dbReference type="PANTHER" id="PTHR12992">
    <property type="entry name" value="NUDIX HYDROLASE"/>
    <property type="match status" value="1"/>
</dbReference>
<dbReference type="InterPro" id="IPR015797">
    <property type="entry name" value="NUDIX_hydrolase-like_dom_sf"/>
</dbReference>
<dbReference type="InterPro" id="IPR045121">
    <property type="entry name" value="CoAse"/>
</dbReference>
<keyword evidence="9" id="KW-1185">Reference proteome</keyword>
<protein>
    <submittedName>
        <fullName evidence="8">Putative Nudix hydrolase NudL</fullName>
    </submittedName>
</protein>
<evidence type="ECO:0000313" key="9">
    <source>
        <dbReference type="Proteomes" id="UP000033572"/>
    </source>
</evidence>
<comment type="caution">
    <text evidence="8">The sequence shown here is derived from an EMBL/GenBank/DDBJ whole genome shotgun (WGS) entry which is preliminary data.</text>
</comment>
<dbReference type="Pfam" id="PF00293">
    <property type="entry name" value="NUDIX"/>
    <property type="match status" value="1"/>
</dbReference>
<accession>A0A0F0KI88</accession>
<dbReference type="GO" id="GO:0010945">
    <property type="term" value="F:coenzyme A diphosphatase activity"/>
    <property type="evidence" value="ECO:0007669"/>
    <property type="project" value="InterPro"/>
</dbReference>
<name>A0A0F0KI88_9MICO</name>
<dbReference type="CDD" id="cd03426">
    <property type="entry name" value="NUDIX_CoAse_Nudt7"/>
    <property type="match status" value="1"/>
</dbReference>
<feature type="domain" description="Nudix hydrolase" evidence="7">
    <location>
        <begin position="77"/>
        <end position="224"/>
    </location>
</feature>
<keyword evidence="5" id="KW-0460">Magnesium</keyword>